<dbReference type="InterPro" id="IPR015798">
    <property type="entry name" value="Cu_amine_oxidase_C"/>
</dbReference>
<keyword evidence="20" id="KW-1185">Reference proteome</keyword>
<dbReference type="InterPro" id="IPR036460">
    <property type="entry name" value="Cu_amine_oxidase_C_sf"/>
</dbReference>
<evidence type="ECO:0000256" key="1">
    <source>
        <dbReference type="ARBA" id="ARBA00001935"/>
    </source>
</evidence>
<keyword evidence="10" id="KW-0464">Manganese</keyword>
<comment type="PTM">
    <text evidence="13 14">Topaquinone (TPQ) is generated by copper-dependent autoxidation of a specific tyrosyl residue.</text>
</comment>
<evidence type="ECO:0000256" key="11">
    <source>
        <dbReference type="ARBA" id="ARBA00048032"/>
    </source>
</evidence>
<feature type="domain" description="Copper amine oxidase catalytic" evidence="16">
    <location>
        <begin position="232"/>
        <end position="636"/>
    </location>
</feature>
<dbReference type="PROSITE" id="PS01165">
    <property type="entry name" value="COPPER_AMINE_OXID_2"/>
    <property type="match status" value="1"/>
</dbReference>
<proteinExistence type="inferred from homology"/>
<dbReference type="PANTHER" id="PTHR10638">
    <property type="entry name" value="COPPER AMINE OXIDASE"/>
    <property type="match status" value="1"/>
</dbReference>
<organism evidence="19 20">
    <name type="scientific">Actinacidiphila glaucinigra</name>
    <dbReference type="NCBI Taxonomy" id="235986"/>
    <lineage>
        <taxon>Bacteria</taxon>
        <taxon>Bacillati</taxon>
        <taxon>Actinomycetota</taxon>
        <taxon>Actinomycetes</taxon>
        <taxon>Kitasatosporales</taxon>
        <taxon>Streptomycetaceae</taxon>
        <taxon>Actinacidiphila</taxon>
    </lineage>
</organism>
<feature type="domain" description="AGAO-like N2" evidence="18">
    <location>
        <begin position="23"/>
        <end position="97"/>
    </location>
</feature>
<comment type="cofactor">
    <cofactor evidence="2">
        <name>Mn(2+)</name>
        <dbReference type="ChEBI" id="CHEBI:29035"/>
    </cofactor>
</comment>
<gene>
    <name evidence="19" type="ORF">SAMN05216252_104363</name>
</gene>
<dbReference type="InterPro" id="IPR015802">
    <property type="entry name" value="Cu_amine_oxidase_N3"/>
</dbReference>
<comment type="catalytic activity">
    <reaction evidence="11">
        <text>a primary methyl amine + O2 + H2O = an aldehyde + H2O2 + NH4(+)</text>
        <dbReference type="Rhea" id="RHEA:16153"/>
        <dbReference type="ChEBI" id="CHEBI:15377"/>
        <dbReference type="ChEBI" id="CHEBI:15379"/>
        <dbReference type="ChEBI" id="CHEBI:16240"/>
        <dbReference type="ChEBI" id="CHEBI:17478"/>
        <dbReference type="ChEBI" id="CHEBI:28938"/>
        <dbReference type="ChEBI" id="CHEBI:228804"/>
        <dbReference type="EC" id="1.4.3.21"/>
    </reaction>
</comment>
<feature type="region of interest" description="Disordered" evidence="15">
    <location>
        <begin position="628"/>
        <end position="652"/>
    </location>
</feature>
<dbReference type="GO" id="GO:0008131">
    <property type="term" value="F:primary methylamine oxidase activity"/>
    <property type="evidence" value="ECO:0007669"/>
    <property type="project" value="UniProtKB-EC"/>
</dbReference>
<evidence type="ECO:0000256" key="7">
    <source>
        <dbReference type="ARBA" id="ARBA00022772"/>
    </source>
</evidence>
<accession>A0A239D4M7</accession>
<comment type="cofactor">
    <cofactor evidence="3">
        <name>Zn(2+)</name>
        <dbReference type="ChEBI" id="CHEBI:29105"/>
    </cofactor>
</comment>
<evidence type="ECO:0000313" key="19">
    <source>
        <dbReference type="EMBL" id="SNS26784.1"/>
    </source>
</evidence>
<dbReference type="EC" id="1.4.3.-" evidence="14"/>
<dbReference type="GO" id="GO:0009308">
    <property type="term" value="P:amine metabolic process"/>
    <property type="evidence" value="ECO:0007669"/>
    <property type="project" value="UniProtKB-UniRule"/>
</dbReference>
<dbReference type="Gene3D" id="2.70.98.20">
    <property type="entry name" value="Copper amine oxidase, catalytic domain"/>
    <property type="match status" value="1"/>
</dbReference>
<feature type="modified residue" description="2',4',5'-topaquinone" evidence="13">
    <location>
        <position position="394"/>
    </location>
</feature>
<evidence type="ECO:0000259" key="18">
    <source>
        <dbReference type="Pfam" id="PF21994"/>
    </source>
</evidence>
<evidence type="ECO:0000259" key="17">
    <source>
        <dbReference type="Pfam" id="PF02728"/>
    </source>
</evidence>
<keyword evidence="7 12" id="KW-0801">TPQ</keyword>
<feature type="domain" description="Copper amine oxidase N3-terminal" evidence="17">
    <location>
        <begin position="110"/>
        <end position="210"/>
    </location>
</feature>
<dbReference type="Gene3D" id="3.10.450.40">
    <property type="match status" value="2"/>
</dbReference>
<evidence type="ECO:0000256" key="2">
    <source>
        <dbReference type="ARBA" id="ARBA00001936"/>
    </source>
</evidence>
<comment type="subunit">
    <text evidence="5">Homodimer.</text>
</comment>
<keyword evidence="6 14" id="KW-0479">Metal-binding</keyword>
<evidence type="ECO:0000256" key="5">
    <source>
        <dbReference type="ARBA" id="ARBA00011738"/>
    </source>
</evidence>
<dbReference type="Pfam" id="PF02728">
    <property type="entry name" value="Cu_amine_oxidN3"/>
    <property type="match status" value="1"/>
</dbReference>
<dbReference type="GO" id="GO:0048038">
    <property type="term" value="F:quinone binding"/>
    <property type="evidence" value="ECO:0007669"/>
    <property type="project" value="InterPro"/>
</dbReference>
<dbReference type="EMBL" id="FZOF01000004">
    <property type="protein sequence ID" value="SNS26784.1"/>
    <property type="molecule type" value="Genomic_DNA"/>
</dbReference>
<evidence type="ECO:0000256" key="4">
    <source>
        <dbReference type="ARBA" id="ARBA00007983"/>
    </source>
</evidence>
<evidence type="ECO:0000259" key="16">
    <source>
        <dbReference type="Pfam" id="PF01179"/>
    </source>
</evidence>
<evidence type="ECO:0000256" key="10">
    <source>
        <dbReference type="ARBA" id="ARBA00023211"/>
    </source>
</evidence>
<dbReference type="NCBIfam" id="NF008559">
    <property type="entry name" value="PRK11504.1"/>
    <property type="match status" value="1"/>
</dbReference>
<name>A0A239D4M7_9ACTN</name>
<dbReference type="Pfam" id="PF01179">
    <property type="entry name" value="Cu_amine_oxid"/>
    <property type="match status" value="1"/>
</dbReference>
<dbReference type="PANTHER" id="PTHR10638:SF86">
    <property type="entry name" value="COPPER AMINE OXIDASE 1-RELATED"/>
    <property type="match status" value="1"/>
</dbReference>
<dbReference type="InterPro" id="IPR049947">
    <property type="entry name" value="Cu_Am_Ox_Cu-bd"/>
</dbReference>
<feature type="region of interest" description="Disordered" evidence="15">
    <location>
        <begin position="1"/>
        <end position="20"/>
    </location>
</feature>
<reference evidence="19 20" key="1">
    <citation type="submission" date="2017-06" db="EMBL/GenBank/DDBJ databases">
        <authorList>
            <person name="Kim H.J."/>
            <person name="Triplett B.A."/>
        </authorList>
    </citation>
    <scope>NUCLEOTIDE SEQUENCE [LARGE SCALE GENOMIC DNA]</scope>
    <source>
        <strain evidence="19 20">CGMCC 4.1858</strain>
    </source>
</reference>
<evidence type="ECO:0000256" key="9">
    <source>
        <dbReference type="ARBA" id="ARBA00023008"/>
    </source>
</evidence>
<dbReference type="SUPFAM" id="SSF49998">
    <property type="entry name" value="Amine oxidase catalytic domain"/>
    <property type="match status" value="1"/>
</dbReference>
<dbReference type="GO" id="GO:0005507">
    <property type="term" value="F:copper ion binding"/>
    <property type="evidence" value="ECO:0007669"/>
    <property type="project" value="InterPro"/>
</dbReference>
<dbReference type="SUPFAM" id="SSF54416">
    <property type="entry name" value="Amine oxidase N-terminal region"/>
    <property type="match status" value="2"/>
</dbReference>
<evidence type="ECO:0000313" key="20">
    <source>
        <dbReference type="Proteomes" id="UP000198280"/>
    </source>
</evidence>
<evidence type="ECO:0000256" key="15">
    <source>
        <dbReference type="SAM" id="MobiDB-lite"/>
    </source>
</evidence>
<evidence type="ECO:0000256" key="3">
    <source>
        <dbReference type="ARBA" id="ARBA00001947"/>
    </source>
</evidence>
<dbReference type="OrthoDB" id="9772590at2"/>
<dbReference type="InterPro" id="IPR016182">
    <property type="entry name" value="Cu_amine_oxidase_N-reg"/>
</dbReference>
<sequence>MSSCCHTDADAAPAAPHPLDPLTADEISAARRILAEEGRVTDATRFPLVLLDEPDRHTADAHRDGDPVVRRLRVTLLDSLTGAAAEALVDVTAGAVVAHRELDTEQEGQPPVTFEEYEIVEQVVKADPGWRKAMAERGVTDLDLAVAAPLGAGPLRFEDRPGARLMRSLTWLRCNASDSPWAHPVAGLVADVDVIERKVVRLIDTGAVPIPTECGRYEAEFNGPARTDLRPLEITQPEGPSFALSGRLLTWQKWRFRIDFNGREGLVLHQIGHEDGDRVRPVLHRASLAEMAVAYAEPGDDRNWVAFLDAGEYSLGRNANALKLGCDCLGEITYLDAVLSDDLGNPETLPNAICIHEEDYGLLWKHTDIFNDMAAESRRARRLVVSYIATVGNYDYGFYWYFHQDGTIGFEAKSTGIVQTSAVEPGTADAVGTEVAPGLLAPFHQHLFCVRLDAAVDGHANTVEEVDVVPVPSGPDNPNGNVFTTRVTPVADSAEGGRLADPLAGRRWRITNPGSLNRMGKPVAYTLVPQPGPVVLAQPDSAVARRMAYGTKHVWVTRHRPERRFPAGDYPNQNAGGAGLPLWTAGGESLEDTELTVWHTFGPTHLPRLEEWPVMPVDHSGFTLKPTGFFDRNPSLDLPKETPRGEGHCHTA</sequence>
<comment type="cofactor">
    <cofactor evidence="14">
        <name>Cu cation</name>
        <dbReference type="ChEBI" id="CHEBI:23378"/>
    </cofactor>
    <text evidence="14">Contains 1 topaquinone per subunit.</text>
</comment>
<feature type="active site" description="Schiff-base intermediate with substrate; via topaquinone" evidence="12">
    <location>
        <position position="394"/>
    </location>
</feature>
<dbReference type="PROSITE" id="PS01164">
    <property type="entry name" value="COPPER_AMINE_OXID_1"/>
    <property type="match status" value="1"/>
</dbReference>
<evidence type="ECO:0000256" key="6">
    <source>
        <dbReference type="ARBA" id="ARBA00022723"/>
    </source>
</evidence>
<dbReference type="InterPro" id="IPR049948">
    <property type="entry name" value="Cu_Am_ox_TPQ-bd"/>
</dbReference>
<dbReference type="InterPro" id="IPR054157">
    <property type="entry name" value="AGAO-like_N2"/>
</dbReference>
<evidence type="ECO:0000256" key="13">
    <source>
        <dbReference type="PIRSR" id="PIRSR600269-51"/>
    </source>
</evidence>
<keyword evidence="8 14" id="KW-0560">Oxidoreductase</keyword>
<dbReference type="Proteomes" id="UP000198280">
    <property type="component" value="Unassembled WGS sequence"/>
</dbReference>
<keyword evidence="9 14" id="KW-0186">Copper</keyword>
<feature type="active site" description="Proton acceptor" evidence="12">
    <location>
        <position position="309"/>
    </location>
</feature>
<dbReference type="InterPro" id="IPR000269">
    <property type="entry name" value="Cu_amine_oxidase"/>
</dbReference>
<dbReference type="Pfam" id="PF21994">
    <property type="entry name" value="AGAO-like_N2"/>
    <property type="match status" value="1"/>
</dbReference>
<dbReference type="RefSeq" id="WP_089223451.1">
    <property type="nucleotide sequence ID" value="NZ_FZOF01000004.1"/>
</dbReference>
<evidence type="ECO:0000256" key="14">
    <source>
        <dbReference type="RuleBase" id="RU000672"/>
    </source>
</evidence>
<evidence type="ECO:0000256" key="8">
    <source>
        <dbReference type="ARBA" id="ARBA00023002"/>
    </source>
</evidence>
<protein>
    <recommendedName>
        <fullName evidence="14">Amine oxidase</fullName>
        <ecNumber evidence="14">1.4.3.-</ecNumber>
    </recommendedName>
</protein>
<feature type="compositionally biased region" description="Basic and acidic residues" evidence="15">
    <location>
        <begin position="638"/>
        <end position="652"/>
    </location>
</feature>
<comment type="similarity">
    <text evidence="4 14">Belongs to the copper/topaquinone oxidase family.</text>
</comment>
<dbReference type="AlphaFoldDB" id="A0A239D4M7"/>
<comment type="cofactor">
    <cofactor evidence="1">
        <name>Cu cation</name>
        <dbReference type="ChEBI" id="CHEBI:23378"/>
    </cofactor>
</comment>
<evidence type="ECO:0000256" key="12">
    <source>
        <dbReference type="PIRSR" id="PIRSR600269-50"/>
    </source>
</evidence>